<evidence type="ECO:0000313" key="16">
    <source>
        <dbReference type="RefSeq" id="XP_017349394.2"/>
    </source>
</evidence>
<keyword evidence="5" id="KW-0552">Olfaction</keyword>
<keyword evidence="15" id="KW-1185">Reference proteome</keyword>
<gene>
    <name evidence="16" type="primary">LOC108279585</name>
</gene>
<dbReference type="InterPro" id="IPR000276">
    <property type="entry name" value="GPCR_Rhodpsn"/>
</dbReference>
<evidence type="ECO:0000256" key="13">
    <source>
        <dbReference type="SAM" id="Phobius"/>
    </source>
</evidence>
<evidence type="ECO:0000256" key="6">
    <source>
        <dbReference type="ARBA" id="ARBA00022989"/>
    </source>
</evidence>
<keyword evidence="12" id="KW-0807">Transducer</keyword>
<dbReference type="AlphaFoldDB" id="A0A2D0T3B4"/>
<keyword evidence="8 13" id="KW-0472">Membrane</keyword>
<dbReference type="FunFam" id="1.20.1070.10:FF:000024">
    <property type="entry name" value="Olfactory receptor"/>
    <property type="match status" value="1"/>
</dbReference>
<dbReference type="SUPFAM" id="SSF81321">
    <property type="entry name" value="Family A G protein-coupled receptor-like"/>
    <property type="match status" value="1"/>
</dbReference>
<evidence type="ECO:0000256" key="7">
    <source>
        <dbReference type="ARBA" id="ARBA00023040"/>
    </source>
</evidence>
<feature type="transmembrane region" description="Helical" evidence="13">
    <location>
        <begin position="255"/>
        <end position="274"/>
    </location>
</feature>
<evidence type="ECO:0000256" key="3">
    <source>
        <dbReference type="ARBA" id="ARBA00022606"/>
    </source>
</evidence>
<keyword evidence="10" id="KW-0675">Receptor</keyword>
<dbReference type="InterPro" id="IPR017452">
    <property type="entry name" value="GPCR_Rhodpsn_7TM"/>
</dbReference>
<feature type="transmembrane region" description="Helical" evidence="13">
    <location>
        <begin position="36"/>
        <end position="62"/>
    </location>
</feature>
<keyword evidence="9" id="KW-1015">Disulfide bond</keyword>
<comment type="subcellular location">
    <subcellularLocation>
        <location evidence="1">Cell membrane</location>
        <topology evidence="1">Multi-pass membrane protein</topology>
    </subcellularLocation>
</comment>
<dbReference type="PRINTS" id="PR00245">
    <property type="entry name" value="OLFACTORYR"/>
</dbReference>
<dbReference type="InterPro" id="IPR052921">
    <property type="entry name" value="GPCR1_Superfamily_Member"/>
</dbReference>
<reference evidence="15" key="1">
    <citation type="journal article" date="2016" name="Nat. Commun.">
        <title>The channel catfish genome sequence provides insights into the evolution of scale formation in teleosts.</title>
        <authorList>
            <person name="Liu Z."/>
            <person name="Liu S."/>
            <person name="Yao J."/>
            <person name="Bao L."/>
            <person name="Zhang J."/>
            <person name="Li Y."/>
            <person name="Jiang C."/>
            <person name="Sun L."/>
            <person name="Wang R."/>
            <person name="Zhang Y."/>
            <person name="Zhou T."/>
            <person name="Zeng Q."/>
            <person name="Fu Q."/>
            <person name="Gao S."/>
            <person name="Li N."/>
            <person name="Koren S."/>
            <person name="Jiang Y."/>
            <person name="Zimin A."/>
            <person name="Xu P."/>
            <person name="Phillippy A.M."/>
            <person name="Geng X."/>
            <person name="Song L."/>
            <person name="Sun F."/>
            <person name="Li C."/>
            <person name="Wang X."/>
            <person name="Chen A."/>
            <person name="Jin Y."/>
            <person name="Yuan Z."/>
            <person name="Yang Y."/>
            <person name="Tan S."/>
            <person name="Peatman E."/>
            <person name="Lu J."/>
            <person name="Qin Z."/>
            <person name="Dunham R."/>
            <person name="Li Z."/>
            <person name="Sonstegard T."/>
            <person name="Feng J."/>
            <person name="Danzmann R.G."/>
            <person name="Schroeder S."/>
            <person name="Scheffler B."/>
            <person name="Duke M.V."/>
            <person name="Ballard L."/>
            <person name="Kucuktas H."/>
            <person name="Kaltenboeck L."/>
            <person name="Liu H."/>
            <person name="Armbruster J."/>
            <person name="Xie Y."/>
            <person name="Kirby M.L."/>
            <person name="Tian Y."/>
            <person name="Flanagan M.E."/>
            <person name="Mu W."/>
            <person name="Waldbieser G.C."/>
        </authorList>
    </citation>
    <scope>NUCLEOTIDE SEQUENCE [LARGE SCALE GENOMIC DNA]</scope>
    <source>
        <strain evidence="15">SDA103</strain>
    </source>
</reference>
<evidence type="ECO:0000256" key="1">
    <source>
        <dbReference type="ARBA" id="ARBA00004651"/>
    </source>
</evidence>
<dbReference type="KEGG" id="ipu:108279585"/>
<dbReference type="OrthoDB" id="9823959at2759"/>
<accession>A0A2D0T3B4</accession>
<evidence type="ECO:0000256" key="11">
    <source>
        <dbReference type="ARBA" id="ARBA00023180"/>
    </source>
</evidence>
<dbReference type="RefSeq" id="XP_017349394.2">
    <property type="nucleotide sequence ID" value="XM_017493905.3"/>
</dbReference>
<dbReference type="Gene3D" id="1.20.1070.10">
    <property type="entry name" value="Rhodopsin 7-helix transmembrane proteins"/>
    <property type="match status" value="1"/>
</dbReference>
<feature type="transmembrane region" description="Helical" evidence="13">
    <location>
        <begin position="68"/>
        <end position="89"/>
    </location>
</feature>
<keyword evidence="2" id="KW-1003">Cell membrane</keyword>
<keyword evidence="3" id="KW-0716">Sensory transduction</keyword>
<feature type="transmembrane region" description="Helical" evidence="13">
    <location>
        <begin position="150"/>
        <end position="173"/>
    </location>
</feature>
<evidence type="ECO:0000256" key="12">
    <source>
        <dbReference type="ARBA" id="ARBA00023224"/>
    </source>
</evidence>
<evidence type="ECO:0000259" key="14">
    <source>
        <dbReference type="PROSITE" id="PS50262"/>
    </source>
</evidence>
<feature type="domain" description="G-protein coupled receptors family 1 profile" evidence="14">
    <location>
        <begin position="51"/>
        <end position="301"/>
    </location>
</feature>
<dbReference type="InterPro" id="IPR000725">
    <property type="entry name" value="Olfact_rcpt"/>
</dbReference>
<dbReference type="PANTHER" id="PTHR26451">
    <property type="entry name" value="G_PROTEIN_RECEP_F1_2 DOMAIN-CONTAINING PROTEIN"/>
    <property type="match status" value="1"/>
</dbReference>
<sequence>MGRSELRRSALSENATLIHPSTFYINGFYNIPHTKYFYAFLCIVYAVTFLGNSFIMCTIYLARSLHTAKYIAVFNLALSDLGGSSALIPKLIDTFLFENQVISYGACLANMFFVLFFMTAQSLTLLVMAYDRVVAICFPLRYNVIVTKAAMTLIIVITWIFSITIIALLVALITRLSFCRSIIINSYFCDHGPILILACNDKFINSVMAKVCFVVLDCVPLLLIIVSYICIGIALLNISHGLERRKAMKTCTSHLILVALFYLPFLGTNITSFTSSINGNDRIINSTLTQIIPPMLNPIIYTLKTEEVMHAVRVLYKRAKVVVISGMPNVTQPWTVICQRGREKNSELKFNLPTKSSSAIKFDIIIVGLLVLAVIV</sequence>
<organism evidence="15 16">
    <name type="scientific">Ictalurus punctatus</name>
    <name type="common">Channel catfish</name>
    <name type="synonym">Silurus punctatus</name>
    <dbReference type="NCBI Taxonomy" id="7998"/>
    <lineage>
        <taxon>Eukaryota</taxon>
        <taxon>Metazoa</taxon>
        <taxon>Chordata</taxon>
        <taxon>Craniata</taxon>
        <taxon>Vertebrata</taxon>
        <taxon>Euteleostomi</taxon>
        <taxon>Actinopterygii</taxon>
        <taxon>Neopterygii</taxon>
        <taxon>Teleostei</taxon>
        <taxon>Ostariophysi</taxon>
        <taxon>Siluriformes</taxon>
        <taxon>Ictaluridae</taxon>
        <taxon>Ictalurus</taxon>
    </lineage>
</organism>
<dbReference type="PANTHER" id="PTHR26451:SF966">
    <property type="entry name" value="ODORANT RECEPTOR-RELATED"/>
    <property type="match status" value="1"/>
</dbReference>
<evidence type="ECO:0000313" key="15">
    <source>
        <dbReference type="Proteomes" id="UP000221080"/>
    </source>
</evidence>
<evidence type="ECO:0000256" key="2">
    <source>
        <dbReference type="ARBA" id="ARBA00022475"/>
    </source>
</evidence>
<dbReference type="Proteomes" id="UP000221080">
    <property type="component" value="Chromosome 19"/>
</dbReference>
<dbReference type="PRINTS" id="PR00237">
    <property type="entry name" value="GPCRRHODOPSN"/>
</dbReference>
<dbReference type="GO" id="GO:0005549">
    <property type="term" value="F:odorant binding"/>
    <property type="evidence" value="ECO:0007669"/>
    <property type="project" value="TreeGrafter"/>
</dbReference>
<evidence type="ECO:0000256" key="8">
    <source>
        <dbReference type="ARBA" id="ARBA00023136"/>
    </source>
</evidence>
<dbReference type="Pfam" id="PF13853">
    <property type="entry name" value="7tm_4"/>
    <property type="match status" value="1"/>
</dbReference>
<dbReference type="GO" id="GO:0004930">
    <property type="term" value="F:G protein-coupled receptor activity"/>
    <property type="evidence" value="ECO:0007669"/>
    <property type="project" value="UniProtKB-KW"/>
</dbReference>
<dbReference type="GeneID" id="108279585"/>
<keyword evidence="7" id="KW-0297">G-protein coupled receptor</keyword>
<keyword evidence="4 13" id="KW-0812">Transmembrane</keyword>
<evidence type="ECO:0000256" key="10">
    <source>
        <dbReference type="ARBA" id="ARBA00023170"/>
    </source>
</evidence>
<dbReference type="PROSITE" id="PS50262">
    <property type="entry name" value="G_PROTEIN_RECEP_F1_2"/>
    <property type="match status" value="1"/>
</dbReference>
<dbReference type="GO" id="GO:0005886">
    <property type="term" value="C:plasma membrane"/>
    <property type="evidence" value="ECO:0007669"/>
    <property type="project" value="UniProtKB-SubCell"/>
</dbReference>
<evidence type="ECO:0000256" key="4">
    <source>
        <dbReference type="ARBA" id="ARBA00022692"/>
    </source>
</evidence>
<dbReference type="GO" id="GO:0004984">
    <property type="term" value="F:olfactory receptor activity"/>
    <property type="evidence" value="ECO:0007669"/>
    <property type="project" value="InterPro"/>
</dbReference>
<feature type="transmembrane region" description="Helical" evidence="13">
    <location>
        <begin position="101"/>
        <end position="130"/>
    </location>
</feature>
<proteinExistence type="predicted"/>
<reference evidence="16" key="2">
    <citation type="submission" date="2025-08" db="UniProtKB">
        <authorList>
            <consortium name="RefSeq"/>
        </authorList>
    </citation>
    <scope>IDENTIFICATION</scope>
    <source>
        <tissue evidence="16">Blood</tissue>
    </source>
</reference>
<evidence type="ECO:0000256" key="9">
    <source>
        <dbReference type="ARBA" id="ARBA00023157"/>
    </source>
</evidence>
<keyword evidence="6 13" id="KW-1133">Transmembrane helix</keyword>
<evidence type="ECO:0000256" key="5">
    <source>
        <dbReference type="ARBA" id="ARBA00022725"/>
    </source>
</evidence>
<name>A0A2D0T3B4_ICTPU</name>
<feature type="transmembrane region" description="Helical" evidence="13">
    <location>
        <begin position="211"/>
        <end position="235"/>
    </location>
</feature>
<protein>
    <submittedName>
        <fullName evidence="16">Olfactory receptor 1571-like</fullName>
    </submittedName>
</protein>
<keyword evidence="11" id="KW-0325">Glycoprotein</keyword>